<reference evidence="1" key="1">
    <citation type="journal article" date="2019" name="bioRxiv">
        <title>The Genome of the Zebra Mussel, Dreissena polymorpha: A Resource for Invasive Species Research.</title>
        <authorList>
            <person name="McCartney M.A."/>
            <person name="Auch B."/>
            <person name="Kono T."/>
            <person name="Mallez S."/>
            <person name="Zhang Y."/>
            <person name="Obille A."/>
            <person name="Becker A."/>
            <person name="Abrahante J.E."/>
            <person name="Garbe J."/>
            <person name="Badalamenti J.P."/>
            <person name="Herman A."/>
            <person name="Mangelson H."/>
            <person name="Liachko I."/>
            <person name="Sullivan S."/>
            <person name="Sone E.D."/>
            <person name="Koren S."/>
            <person name="Silverstein K.A.T."/>
            <person name="Beckman K.B."/>
            <person name="Gohl D.M."/>
        </authorList>
    </citation>
    <scope>NUCLEOTIDE SEQUENCE</scope>
    <source>
        <strain evidence="1">Duluth1</strain>
        <tissue evidence="1">Whole animal</tissue>
    </source>
</reference>
<comment type="caution">
    <text evidence="1">The sequence shown here is derived from an EMBL/GenBank/DDBJ whole genome shotgun (WGS) entry which is preliminary data.</text>
</comment>
<gene>
    <name evidence="1" type="ORF">DPMN_125795</name>
</gene>
<keyword evidence="2" id="KW-1185">Reference proteome</keyword>
<accession>A0A9D4JTD9</accession>
<protein>
    <submittedName>
        <fullName evidence="1">Uncharacterized protein</fullName>
    </submittedName>
</protein>
<proteinExistence type="predicted"/>
<dbReference type="AlphaFoldDB" id="A0A9D4JTD9"/>
<dbReference type="EMBL" id="JAIWYP010000005">
    <property type="protein sequence ID" value="KAH3823970.1"/>
    <property type="molecule type" value="Genomic_DNA"/>
</dbReference>
<organism evidence="1 2">
    <name type="scientific">Dreissena polymorpha</name>
    <name type="common">Zebra mussel</name>
    <name type="synonym">Mytilus polymorpha</name>
    <dbReference type="NCBI Taxonomy" id="45954"/>
    <lineage>
        <taxon>Eukaryota</taxon>
        <taxon>Metazoa</taxon>
        <taxon>Spiralia</taxon>
        <taxon>Lophotrochozoa</taxon>
        <taxon>Mollusca</taxon>
        <taxon>Bivalvia</taxon>
        <taxon>Autobranchia</taxon>
        <taxon>Heteroconchia</taxon>
        <taxon>Euheterodonta</taxon>
        <taxon>Imparidentia</taxon>
        <taxon>Neoheterodontei</taxon>
        <taxon>Myida</taxon>
        <taxon>Dreissenoidea</taxon>
        <taxon>Dreissenidae</taxon>
        <taxon>Dreissena</taxon>
    </lineage>
</organism>
<reference evidence="1" key="2">
    <citation type="submission" date="2020-11" db="EMBL/GenBank/DDBJ databases">
        <authorList>
            <person name="McCartney M.A."/>
            <person name="Auch B."/>
            <person name="Kono T."/>
            <person name="Mallez S."/>
            <person name="Becker A."/>
            <person name="Gohl D.M."/>
            <person name="Silverstein K.A.T."/>
            <person name="Koren S."/>
            <person name="Bechman K.B."/>
            <person name="Herman A."/>
            <person name="Abrahante J.E."/>
            <person name="Garbe J."/>
        </authorList>
    </citation>
    <scope>NUCLEOTIDE SEQUENCE</scope>
    <source>
        <strain evidence="1">Duluth1</strain>
        <tissue evidence="1">Whole animal</tissue>
    </source>
</reference>
<dbReference type="Proteomes" id="UP000828390">
    <property type="component" value="Unassembled WGS sequence"/>
</dbReference>
<name>A0A9D4JTD9_DREPO</name>
<sequence>MSNSNTHGDTLDSTLVDRICVNNQQSLHSMPCHNTPQPSEHLTGASENHYVMSPDKQFPPFITSPPTMQSTHIQMLPRSFITHFDLQRIDQSPKYRSLRPHFSISQSDIDFSHTPQQRLYVRQTKPVVHTEWTKFLRVDTDFISNA</sequence>
<evidence type="ECO:0000313" key="1">
    <source>
        <dbReference type="EMBL" id="KAH3823970.1"/>
    </source>
</evidence>
<evidence type="ECO:0000313" key="2">
    <source>
        <dbReference type="Proteomes" id="UP000828390"/>
    </source>
</evidence>